<feature type="non-terminal residue" evidence="2">
    <location>
        <position position="1"/>
    </location>
</feature>
<accession>A0A383CZ62</accession>
<protein>
    <recommendedName>
        <fullName evidence="3">Prepilin-type N-terminal cleavage/methylation domain-containing protein</fullName>
    </recommendedName>
</protein>
<dbReference type="EMBL" id="UINC01212820">
    <property type="protein sequence ID" value="SVE37309.1"/>
    <property type="molecule type" value="Genomic_DNA"/>
</dbReference>
<keyword evidence="1" id="KW-0812">Transmembrane</keyword>
<keyword evidence="1" id="KW-0472">Membrane</keyword>
<reference evidence="2" key="1">
    <citation type="submission" date="2018-05" db="EMBL/GenBank/DDBJ databases">
        <authorList>
            <person name="Lanie J.A."/>
            <person name="Ng W.-L."/>
            <person name="Kazmierczak K.M."/>
            <person name="Andrzejewski T.M."/>
            <person name="Davidsen T.M."/>
            <person name="Wayne K.J."/>
            <person name="Tettelin H."/>
            <person name="Glass J.I."/>
            <person name="Rusch D."/>
            <person name="Podicherti R."/>
            <person name="Tsui H.-C.T."/>
            <person name="Winkler M.E."/>
        </authorList>
    </citation>
    <scope>NUCLEOTIDE SEQUENCE</scope>
</reference>
<name>A0A383CZ62_9ZZZZ</name>
<dbReference type="InterPro" id="IPR012902">
    <property type="entry name" value="N_methyl_site"/>
</dbReference>
<organism evidence="2">
    <name type="scientific">marine metagenome</name>
    <dbReference type="NCBI Taxonomy" id="408172"/>
    <lineage>
        <taxon>unclassified sequences</taxon>
        <taxon>metagenomes</taxon>
        <taxon>ecological metagenomes</taxon>
    </lineage>
</organism>
<proteinExistence type="predicted"/>
<sequence length="209" mass="23531">MNITLQPDTRQGFINVVTLTNTKAFTLVEMLVAMAVSTIIIGATYASYDLVATQYKKNIDVAEMHTSGRAVMQMIERDVRMAGFEYRDQDAKVTYGSITGPLVIKDSGNKCCDEVTVIYDYYDEDSKKVERIRITYSAGPHPRNKGGGDKYDRYRLYKQIDVLGRNNAILANPIIGSKDLLGDFVEDFQIVNIIESMGLFTAYHGYKHI</sequence>
<dbReference type="NCBIfam" id="TIGR02532">
    <property type="entry name" value="IV_pilin_GFxxxE"/>
    <property type="match status" value="1"/>
</dbReference>
<keyword evidence="1" id="KW-1133">Transmembrane helix</keyword>
<evidence type="ECO:0000313" key="2">
    <source>
        <dbReference type="EMBL" id="SVE37309.1"/>
    </source>
</evidence>
<evidence type="ECO:0000256" key="1">
    <source>
        <dbReference type="SAM" id="Phobius"/>
    </source>
</evidence>
<feature type="transmembrane region" description="Helical" evidence="1">
    <location>
        <begin position="24"/>
        <end position="48"/>
    </location>
</feature>
<dbReference type="AlphaFoldDB" id="A0A383CZ62"/>
<gene>
    <name evidence="2" type="ORF">METZ01_LOCUS490163</name>
</gene>
<evidence type="ECO:0008006" key="3">
    <source>
        <dbReference type="Google" id="ProtNLM"/>
    </source>
</evidence>
<feature type="non-terminal residue" evidence="2">
    <location>
        <position position="209"/>
    </location>
</feature>
<dbReference type="Pfam" id="PF07963">
    <property type="entry name" value="N_methyl"/>
    <property type="match status" value="1"/>
</dbReference>